<feature type="compositionally biased region" description="Basic residues" evidence="1">
    <location>
        <begin position="193"/>
        <end position="213"/>
    </location>
</feature>
<evidence type="ECO:0000256" key="1">
    <source>
        <dbReference type="SAM" id="MobiDB-lite"/>
    </source>
</evidence>
<dbReference type="OrthoDB" id="2192951at2759"/>
<evidence type="ECO:0008006" key="4">
    <source>
        <dbReference type="Google" id="ProtNLM"/>
    </source>
</evidence>
<proteinExistence type="predicted"/>
<dbReference type="SUPFAM" id="SSF50370">
    <property type="entry name" value="Ricin B-like lectins"/>
    <property type="match status" value="1"/>
</dbReference>
<dbReference type="AlphaFoldDB" id="I6ZV11"/>
<organism evidence="2 3">
    <name type="scientific">Encephalitozoon romaleae (strain SJ-2008)</name>
    <name type="common">Microsporidian parasite</name>
    <dbReference type="NCBI Taxonomy" id="1178016"/>
    <lineage>
        <taxon>Eukaryota</taxon>
        <taxon>Fungi</taxon>
        <taxon>Fungi incertae sedis</taxon>
        <taxon>Microsporidia</taxon>
        <taxon>Unikaryonidae</taxon>
        <taxon>Encephalitozoon</taxon>
    </lineage>
</organism>
<protein>
    <recommendedName>
        <fullName evidence="4">Ricin B lectin</fullName>
    </recommendedName>
</protein>
<evidence type="ECO:0000313" key="3">
    <source>
        <dbReference type="Proteomes" id="UP000010094"/>
    </source>
</evidence>
<dbReference type="HOGENOM" id="CLU_1288887_0_0_1"/>
<name>I6ZV11_ENCRO</name>
<dbReference type="VEuPathDB" id="MicrosporidiaDB:EROM_081700"/>
<dbReference type="EMBL" id="CP003525">
    <property type="protein sequence ID" value="AFN83586.1"/>
    <property type="molecule type" value="Genomic_DNA"/>
</dbReference>
<feature type="region of interest" description="Disordered" evidence="1">
    <location>
        <begin position="154"/>
        <end position="222"/>
    </location>
</feature>
<dbReference type="InterPro" id="IPR035992">
    <property type="entry name" value="Ricin_B-like_lectins"/>
</dbReference>
<dbReference type="Gene3D" id="2.80.10.50">
    <property type="match status" value="1"/>
</dbReference>
<dbReference type="RefSeq" id="XP_009265083.1">
    <property type="nucleotide sequence ID" value="XM_009266808.1"/>
</dbReference>
<sequence length="231" mass="26113">MKKAMMIFQLMEAISGLSIFAKGGVKKYITKGGRWRSPDYGINYQLAAMSTSGTPTEFRSEELSPGIKILKEVGTSDVLDLHHPKSGQTKLIFHSRNNGLTQKFGIEGNENDGYTLKNKNKDLCLEYDDDGNIYGTTCSENSRQKFDVVYTPEDPEYKPPSEEAMDAPSIGSPSPQGTPQIFIFNESPENNHGSKHKHRRGHSHKHHHHHHHSPHESPYFTYQKYSDQIIV</sequence>
<reference evidence="2 3" key="1">
    <citation type="journal article" date="2012" name="Proc. Natl. Acad. Sci. U.S.A.">
        <title>Gain and loss of multiple functionally related, horizontally transferred genes in the reduced genomes of two microsporidian parasites.</title>
        <authorList>
            <person name="Pombert J.-F."/>
            <person name="Selman M."/>
            <person name="Burki F."/>
            <person name="Bardell F.T."/>
            <person name="Farinelli L."/>
            <person name="Solter L.F."/>
            <person name="Whitman D.W."/>
            <person name="Weiss L.M."/>
            <person name="Corradi N."/>
            <person name="Keeling P.J."/>
        </authorList>
    </citation>
    <scope>NUCLEOTIDE SEQUENCE [LARGE SCALE GENOMIC DNA]</scope>
    <source>
        <strain evidence="2 3">SJ-2008</strain>
    </source>
</reference>
<evidence type="ECO:0000313" key="2">
    <source>
        <dbReference type="EMBL" id="AFN83586.1"/>
    </source>
</evidence>
<dbReference type="GeneID" id="20521905"/>
<dbReference type="KEGG" id="ero:EROM_081700"/>
<keyword evidence="3" id="KW-1185">Reference proteome</keyword>
<dbReference type="Proteomes" id="UP000010094">
    <property type="component" value="Chromosome VIII"/>
</dbReference>
<accession>I6ZV11</accession>
<gene>
    <name evidence="2" type="ordered locus">EROM_081700</name>
</gene>